<dbReference type="EMBL" id="BEGY01000059">
    <property type="protein sequence ID" value="GAX81022.1"/>
    <property type="molecule type" value="Genomic_DNA"/>
</dbReference>
<dbReference type="SMART" id="SM00271">
    <property type="entry name" value="DnaJ"/>
    <property type="match status" value="1"/>
</dbReference>
<keyword evidence="4" id="KW-1185">Reference proteome</keyword>
<protein>
    <recommendedName>
        <fullName evidence="2">J domain-containing protein</fullName>
    </recommendedName>
</protein>
<feature type="compositionally biased region" description="Basic and acidic residues" evidence="1">
    <location>
        <begin position="236"/>
        <end position="250"/>
    </location>
</feature>
<dbReference type="SUPFAM" id="SSF46565">
    <property type="entry name" value="Chaperone J-domain"/>
    <property type="match status" value="1"/>
</dbReference>
<comment type="caution">
    <text evidence="3">The sequence shown here is derived from an EMBL/GenBank/DDBJ whole genome shotgun (WGS) entry which is preliminary data.</text>
</comment>
<dbReference type="Gene3D" id="1.10.287.110">
    <property type="entry name" value="DnaJ domain"/>
    <property type="match status" value="1"/>
</dbReference>
<dbReference type="STRING" id="1157962.A0A250XDQ8"/>
<dbReference type="PROSITE" id="PS50076">
    <property type="entry name" value="DNAJ_2"/>
    <property type="match status" value="1"/>
</dbReference>
<dbReference type="InterPro" id="IPR036869">
    <property type="entry name" value="J_dom_sf"/>
</dbReference>
<proteinExistence type="predicted"/>
<accession>A0A250XDQ8</accession>
<feature type="compositionally biased region" description="Low complexity" evidence="1">
    <location>
        <begin position="261"/>
        <end position="275"/>
    </location>
</feature>
<dbReference type="OrthoDB" id="8830751at2759"/>
<name>A0A250XDQ8_9CHLO</name>
<evidence type="ECO:0000313" key="3">
    <source>
        <dbReference type="EMBL" id="GAX81022.1"/>
    </source>
</evidence>
<dbReference type="InterPro" id="IPR001623">
    <property type="entry name" value="DnaJ_domain"/>
</dbReference>
<feature type="region of interest" description="Disordered" evidence="1">
    <location>
        <begin position="1"/>
        <end position="55"/>
    </location>
</feature>
<dbReference type="CDD" id="cd06257">
    <property type="entry name" value="DnaJ"/>
    <property type="match status" value="1"/>
</dbReference>
<feature type="domain" description="J" evidence="2">
    <location>
        <begin position="170"/>
        <end position="245"/>
    </location>
</feature>
<dbReference type="Proteomes" id="UP000232323">
    <property type="component" value="Unassembled WGS sequence"/>
</dbReference>
<feature type="compositionally biased region" description="Polar residues" evidence="1">
    <location>
        <begin position="30"/>
        <end position="42"/>
    </location>
</feature>
<feature type="region of interest" description="Disordered" evidence="1">
    <location>
        <begin position="236"/>
        <end position="308"/>
    </location>
</feature>
<dbReference type="AlphaFoldDB" id="A0A250XDQ8"/>
<gene>
    <name evidence="3" type="ORF">CEUSTIGMA_g8457.t1</name>
</gene>
<reference evidence="3 4" key="1">
    <citation type="submission" date="2017-08" db="EMBL/GenBank/DDBJ databases">
        <title>Acidophilic green algal genome provides insights into adaptation to an acidic environment.</title>
        <authorList>
            <person name="Hirooka S."/>
            <person name="Hirose Y."/>
            <person name="Kanesaki Y."/>
            <person name="Higuchi S."/>
            <person name="Fujiwara T."/>
            <person name="Onuma R."/>
            <person name="Era A."/>
            <person name="Ohbayashi R."/>
            <person name="Uzuka A."/>
            <person name="Nozaki H."/>
            <person name="Yoshikawa H."/>
            <person name="Miyagishima S.Y."/>
        </authorList>
    </citation>
    <scope>NUCLEOTIDE SEQUENCE [LARGE SCALE GENOMIC DNA]</scope>
    <source>
        <strain evidence="3 4">NIES-2499</strain>
    </source>
</reference>
<evidence type="ECO:0000313" key="4">
    <source>
        <dbReference type="Proteomes" id="UP000232323"/>
    </source>
</evidence>
<dbReference type="Pfam" id="PF00226">
    <property type="entry name" value="DnaJ"/>
    <property type="match status" value="1"/>
</dbReference>
<evidence type="ECO:0000256" key="1">
    <source>
        <dbReference type="SAM" id="MobiDB-lite"/>
    </source>
</evidence>
<organism evidence="3 4">
    <name type="scientific">Chlamydomonas eustigma</name>
    <dbReference type="NCBI Taxonomy" id="1157962"/>
    <lineage>
        <taxon>Eukaryota</taxon>
        <taxon>Viridiplantae</taxon>
        <taxon>Chlorophyta</taxon>
        <taxon>core chlorophytes</taxon>
        <taxon>Chlorophyceae</taxon>
        <taxon>CS clade</taxon>
        <taxon>Chlamydomonadales</taxon>
        <taxon>Chlamydomonadaceae</taxon>
        <taxon>Chlamydomonas</taxon>
    </lineage>
</organism>
<evidence type="ECO:0000259" key="2">
    <source>
        <dbReference type="PROSITE" id="PS50076"/>
    </source>
</evidence>
<sequence length="425" mass="46208">MQVPKSASCCRGDAQPLSHPGGAPSARGNLHTTSSPTLSETNKVPEHLPEGGMNASVSIMPGNLPLHTEGIVSPHPRDNLLTQLLQCLSSRQWETCLHLVKQAFAVMHQDPGIQPTISMRDLIQVAAIAHINLRSSSALLWDEAGQAAGYAEMFRLPLKSTDLEKGLKTDFASLLTTSTSDSAFKTGSGISVDDVNRAYRRLASLVHPDKCSYPFAGEAFKLLNCALNKVKDAVSVDEKDADERRSDSLLRRKKRMRTDDQTAGSSSSAATAGDQPWSRAAGASRNDGAGEVHHRRPDGGVAADDSPDYCDDVDDESCWWVQWDFEGYSSSRLSVLSGNHYRSSQPTSADEEEEAEKLKGLSVQELREEVMKRQAAVLQPTGGYDPILKSAGSKSTGDDIFMRQRKLRVSRSVLSLRLTAEDRGT</sequence>